<dbReference type="Pfam" id="PF00034">
    <property type="entry name" value="Cytochrom_C"/>
    <property type="match status" value="1"/>
</dbReference>
<dbReference type="Gene3D" id="1.10.760.10">
    <property type="entry name" value="Cytochrome c-like domain"/>
    <property type="match status" value="1"/>
</dbReference>
<organism evidence="6 7">
    <name type="scientific">Seonamhaeicola marinus</name>
    <dbReference type="NCBI Taxonomy" id="1912246"/>
    <lineage>
        <taxon>Bacteria</taxon>
        <taxon>Pseudomonadati</taxon>
        <taxon>Bacteroidota</taxon>
        <taxon>Flavobacteriia</taxon>
        <taxon>Flavobacteriales</taxon>
        <taxon>Flavobacteriaceae</taxon>
    </lineage>
</organism>
<evidence type="ECO:0000256" key="4">
    <source>
        <dbReference type="PROSITE-ProRule" id="PRU00433"/>
    </source>
</evidence>
<dbReference type="GO" id="GO:0046872">
    <property type="term" value="F:metal ion binding"/>
    <property type="evidence" value="ECO:0007669"/>
    <property type="project" value="UniProtKB-KW"/>
</dbReference>
<keyword evidence="7" id="KW-1185">Reference proteome</keyword>
<name>A0A5D0IRN4_9FLAO</name>
<keyword evidence="3 4" id="KW-0408">Iron</keyword>
<evidence type="ECO:0000256" key="1">
    <source>
        <dbReference type="ARBA" id="ARBA00022617"/>
    </source>
</evidence>
<keyword evidence="2 4" id="KW-0479">Metal-binding</keyword>
<dbReference type="InterPro" id="IPR009056">
    <property type="entry name" value="Cyt_c-like_dom"/>
</dbReference>
<dbReference type="EMBL" id="VSDQ01000409">
    <property type="protein sequence ID" value="TYA84302.1"/>
    <property type="molecule type" value="Genomic_DNA"/>
</dbReference>
<evidence type="ECO:0000256" key="3">
    <source>
        <dbReference type="ARBA" id="ARBA00023004"/>
    </source>
</evidence>
<dbReference type="Proteomes" id="UP000323930">
    <property type="component" value="Unassembled WGS sequence"/>
</dbReference>
<feature type="domain" description="Cytochrome c" evidence="5">
    <location>
        <begin position="25"/>
        <end position="122"/>
    </location>
</feature>
<evidence type="ECO:0000256" key="2">
    <source>
        <dbReference type="ARBA" id="ARBA00022723"/>
    </source>
</evidence>
<evidence type="ECO:0000313" key="7">
    <source>
        <dbReference type="Proteomes" id="UP000323930"/>
    </source>
</evidence>
<dbReference type="GO" id="GO:0020037">
    <property type="term" value="F:heme binding"/>
    <property type="evidence" value="ECO:0007669"/>
    <property type="project" value="InterPro"/>
</dbReference>
<accession>A0A5D0IRN4</accession>
<proteinExistence type="predicted"/>
<dbReference type="PROSITE" id="PS51007">
    <property type="entry name" value="CYTC"/>
    <property type="match status" value="1"/>
</dbReference>
<dbReference type="AlphaFoldDB" id="A0A5D0IRN4"/>
<evidence type="ECO:0000259" key="5">
    <source>
        <dbReference type="PROSITE" id="PS51007"/>
    </source>
</evidence>
<comment type="caution">
    <text evidence="6">The sequence shown here is derived from an EMBL/GenBank/DDBJ whole genome shotgun (WGS) entry which is preliminary data.</text>
</comment>
<keyword evidence="1 4" id="KW-0349">Heme</keyword>
<evidence type="ECO:0000313" key="6">
    <source>
        <dbReference type="EMBL" id="TYA84302.1"/>
    </source>
</evidence>
<protein>
    <submittedName>
        <fullName evidence="6">Cytochrome c</fullName>
    </submittedName>
</protein>
<sequence length="129" mass="14464">MIFCITCSFCLLQNCKNSNETLALENVKKGQELFNTVGCVNCHSLDNKKLYGPALKYTMGKQVTVLRDSTELSVTVDRDYIKRAISNPNFEKRIAFKNSTMAKTTLTPLEIDLITEYLIAASDENALTN</sequence>
<reference evidence="6 7" key="1">
    <citation type="submission" date="2019-08" db="EMBL/GenBank/DDBJ databases">
        <title>Seonamhaeicola sediminis sp. nov., isolated from marine sediment.</title>
        <authorList>
            <person name="Cao W.R."/>
        </authorList>
    </citation>
    <scope>NUCLEOTIDE SEQUENCE [LARGE SCALE GENOMIC DNA]</scope>
    <source>
        <strain evidence="6 7">B011</strain>
    </source>
</reference>
<dbReference type="GO" id="GO:0009055">
    <property type="term" value="F:electron transfer activity"/>
    <property type="evidence" value="ECO:0007669"/>
    <property type="project" value="InterPro"/>
</dbReference>
<dbReference type="SUPFAM" id="SSF46626">
    <property type="entry name" value="Cytochrome c"/>
    <property type="match status" value="1"/>
</dbReference>
<dbReference type="InterPro" id="IPR036909">
    <property type="entry name" value="Cyt_c-like_dom_sf"/>
</dbReference>
<gene>
    <name evidence="6" type="ORF">FUA24_06555</name>
</gene>